<feature type="transmembrane region" description="Helical" evidence="1">
    <location>
        <begin position="49"/>
        <end position="64"/>
    </location>
</feature>
<gene>
    <name evidence="2" type="ORF">H8R27_13735</name>
</gene>
<keyword evidence="3" id="KW-1185">Reference proteome</keyword>
<accession>A0ABR7J1P3</accession>
<dbReference type="Proteomes" id="UP000605990">
    <property type="component" value="Unassembled WGS sequence"/>
</dbReference>
<keyword evidence="1" id="KW-0472">Membrane</keyword>
<evidence type="ECO:0000256" key="1">
    <source>
        <dbReference type="SAM" id="Phobius"/>
    </source>
</evidence>
<feature type="transmembrane region" description="Helical" evidence="1">
    <location>
        <begin position="70"/>
        <end position="88"/>
    </location>
</feature>
<keyword evidence="1" id="KW-1133">Transmembrane helix</keyword>
<organism evidence="2 3">
    <name type="scientific">Flavobacterium bernardetii</name>
    <dbReference type="NCBI Taxonomy" id="2813823"/>
    <lineage>
        <taxon>Bacteria</taxon>
        <taxon>Pseudomonadati</taxon>
        <taxon>Bacteroidota</taxon>
        <taxon>Flavobacteriia</taxon>
        <taxon>Flavobacteriales</taxon>
        <taxon>Flavobacteriaceae</taxon>
        <taxon>Flavobacterium</taxon>
    </lineage>
</organism>
<evidence type="ECO:0000313" key="2">
    <source>
        <dbReference type="EMBL" id="MBC5835951.1"/>
    </source>
</evidence>
<name>A0ABR7J1P3_9FLAO</name>
<keyword evidence="1" id="KW-0812">Transmembrane</keyword>
<dbReference type="EMBL" id="JACRUN010000009">
    <property type="protein sequence ID" value="MBC5835951.1"/>
    <property type="molecule type" value="Genomic_DNA"/>
</dbReference>
<sequence length="94" mass="11069">MILPFKVIKVINMIALLFLLLGGYGLAVTGFLQVIAALFFLVTFPKNKLIYIYFAIVISFFIIWDRHTMNWLFIIPILLIFFLTYIIYNQKETK</sequence>
<comment type="caution">
    <text evidence="2">The sequence shown here is derived from an EMBL/GenBank/DDBJ whole genome shotgun (WGS) entry which is preliminary data.</text>
</comment>
<reference evidence="2 3" key="1">
    <citation type="submission" date="2020-08" db="EMBL/GenBank/DDBJ databases">
        <title>Description of novel Flavobacterium F-408 isolate.</title>
        <authorList>
            <person name="Saticioglu I.B."/>
            <person name="Duman M."/>
            <person name="Altun S."/>
        </authorList>
    </citation>
    <scope>NUCLEOTIDE SEQUENCE [LARGE SCALE GENOMIC DNA]</scope>
    <source>
        <strain evidence="2 3">F-408</strain>
    </source>
</reference>
<evidence type="ECO:0000313" key="3">
    <source>
        <dbReference type="Proteomes" id="UP000605990"/>
    </source>
</evidence>
<dbReference type="RefSeq" id="WP_166130503.1">
    <property type="nucleotide sequence ID" value="NZ_JAANOQ010000008.1"/>
</dbReference>
<feature type="transmembrane region" description="Helical" evidence="1">
    <location>
        <begin position="13"/>
        <end position="42"/>
    </location>
</feature>
<proteinExistence type="predicted"/>
<protein>
    <submittedName>
        <fullName evidence="2">Uncharacterized protein</fullName>
    </submittedName>
</protein>